<proteinExistence type="inferred from homology"/>
<evidence type="ECO:0000256" key="3">
    <source>
        <dbReference type="ARBA" id="ARBA00022552"/>
    </source>
</evidence>
<keyword evidence="3" id="KW-0698">rRNA processing</keyword>
<evidence type="ECO:0000256" key="9">
    <source>
        <dbReference type="ARBA" id="ARBA00041184"/>
    </source>
</evidence>
<feature type="domain" description="Ribosomal RNA methyltransferase FtsJ" evidence="16">
    <location>
        <begin position="62"/>
        <end position="246"/>
    </location>
</feature>
<keyword evidence="4" id="KW-0489">Methyltransferase</keyword>
<evidence type="ECO:0000256" key="10">
    <source>
        <dbReference type="ARBA" id="ARBA00051808"/>
    </source>
</evidence>
<comment type="similarity">
    <text evidence="2">Belongs to the class I-like SAM-binding methyltransferase superfamily. RNA methyltransferase RlmE family.</text>
</comment>
<evidence type="ECO:0000256" key="12">
    <source>
        <dbReference type="ARBA" id="ARBA00076606"/>
    </source>
</evidence>
<evidence type="ECO:0000256" key="8">
    <source>
        <dbReference type="ARBA" id="ARBA00023128"/>
    </source>
</evidence>
<dbReference type="InterPro" id="IPR050082">
    <property type="entry name" value="RNA_methyltr_RlmE"/>
</dbReference>
<dbReference type="OMA" id="HRQTDHL"/>
<dbReference type="EMBL" id="BEZZ01000171">
    <property type="protein sequence ID" value="GCC27613.1"/>
    <property type="molecule type" value="Genomic_DNA"/>
</dbReference>
<comment type="subcellular location">
    <subcellularLocation>
        <location evidence="1">Mitochondrion</location>
    </subcellularLocation>
</comment>
<dbReference type="GO" id="GO:0005759">
    <property type="term" value="C:mitochondrial matrix"/>
    <property type="evidence" value="ECO:0007669"/>
    <property type="project" value="UniProtKB-ARBA"/>
</dbReference>
<dbReference type="GO" id="GO:1902775">
    <property type="term" value="P:mitochondrial large ribosomal subunit assembly"/>
    <property type="evidence" value="ECO:0007669"/>
    <property type="project" value="UniProtKB-ARBA"/>
</dbReference>
<dbReference type="Proteomes" id="UP000287033">
    <property type="component" value="Unassembled WGS sequence"/>
</dbReference>
<evidence type="ECO:0000256" key="15">
    <source>
        <dbReference type="PIRSR" id="PIRSR005461-1"/>
    </source>
</evidence>
<evidence type="ECO:0000256" key="14">
    <source>
        <dbReference type="ARBA" id="ARBA00082868"/>
    </source>
</evidence>
<evidence type="ECO:0000256" key="13">
    <source>
        <dbReference type="ARBA" id="ARBA00080354"/>
    </source>
</evidence>
<evidence type="ECO:0000256" key="2">
    <source>
        <dbReference type="ARBA" id="ARBA00009258"/>
    </source>
</evidence>
<comment type="catalytic activity">
    <reaction evidence="10">
        <text>uridine(1369) in 16S rRNA + S-adenosyl-L-methionine = 2'-O-methyluridine(1369) in 16S rRNA + S-adenosyl-L-homocysteine + H(+)</text>
        <dbReference type="Rhea" id="RHEA:47764"/>
        <dbReference type="Rhea" id="RHEA-COMP:11903"/>
        <dbReference type="Rhea" id="RHEA-COMP:11904"/>
        <dbReference type="ChEBI" id="CHEBI:15378"/>
        <dbReference type="ChEBI" id="CHEBI:57856"/>
        <dbReference type="ChEBI" id="CHEBI:59789"/>
        <dbReference type="ChEBI" id="CHEBI:65315"/>
        <dbReference type="ChEBI" id="CHEBI:74478"/>
    </reaction>
</comment>
<gene>
    <name evidence="17" type="ORF">chiPu_0006038</name>
</gene>
<dbReference type="Pfam" id="PF01728">
    <property type="entry name" value="FtsJ"/>
    <property type="match status" value="1"/>
</dbReference>
<dbReference type="FunFam" id="3.40.50.150:FF:000129">
    <property type="entry name" value="Mitochondrial rRNA methyltransferase 2"/>
    <property type="match status" value="1"/>
</dbReference>
<dbReference type="InterPro" id="IPR002877">
    <property type="entry name" value="RNA_MeTrfase_FtsJ_dom"/>
</dbReference>
<evidence type="ECO:0000256" key="6">
    <source>
        <dbReference type="ARBA" id="ARBA00022691"/>
    </source>
</evidence>
<keyword evidence="7" id="KW-0809">Transit peptide</keyword>
<dbReference type="InterPro" id="IPR015507">
    <property type="entry name" value="rRNA-MeTfrase_E"/>
</dbReference>
<keyword evidence="18" id="KW-1185">Reference proteome</keyword>
<dbReference type="PANTHER" id="PTHR10920">
    <property type="entry name" value="RIBOSOMAL RNA METHYLTRANSFERASE"/>
    <property type="match status" value="1"/>
</dbReference>
<evidence type="ECO:0000259" key="16">
    <source>
        <dbReference type="Pfam" id="PF01728"/>
    </source>
</evidence>
<dbReference type="STRING" id="137246.A0A401SB65"/>
<dbReference type="PANTHER" id="PTHR10920:SF18">
    <property type="entry name" value="RRNA METHYLTRANSFERASE 2, MITOCHONDRIAL"/>
    <property type="match status" value="1"/>
</dbReference>
<comment type="caution">
    <text evidence="17">The sequence shown here is derived from an EMBL/GenBank/DDBJ whole genome shotgun (WGS) entry which is preliminary data.</text>
</comment>
<dbReference type="AlphaFoldDB" id="A0A401SB65"/>
<keyword evidence="5" id="KW-0808">Transferase</keyword>
<sequence length="250" mass="28164">MEARRWLLSRHVARRQGDMISWVWHCLFHTTVEQLKKTPAEQRWLSRQLRDPYVKSARQQNFRCRSAFKLLEIDEKHNILKPGNSVIDCGAAPGAWSQVAVDRVNATGFDPDAPVGFVVGVDLLHIPPLDGAVFLPHSDLLEPTVQARIQESLPTGMAQVILSDMAPNASGIRELDQQRLAELCLCVVGLARKVLSPGGTLLCKFWDGTNSRIIQKRLTELFRDVKTLKPAASRKESSEIYFLAKHYRTS</sequence>
<protein>
    <recommendedName>
        <fullName evidence="9">rRNA methyltransferase 2, mitochondrial</fullName>
    </recommendedName>
    <alternativeName>
        <fullName evidence="14">16S rRNA (uridine(1369)-2'-O)-methyltransferase</fullName>
    </alternativeName>
    <alternativeName>
        <fullName evidence="12">16S rRNA [Um1369] 2'-O-methyltransferase</fullName>
    </alternativeName>
    <alternativeName>
        <fullName evidence="13">Protein ftsJ homolog 2</fullName>
    </alternativeName>
</protein>
<dbReference type="PIRSF" id="PIRSF005461">
    <property type="entry name" value="23S_rRNA_mtase"/>
    <property type="match status" value="1"/>
</dbReference>
<keyword evidence="6 15" id="KW-0949">S-adenosyl-L-methionine</keyword>
<evidence type="ECO:0000313" key="18">
    <source>
        <dbReference type="Proteomes" id="UP000287033"/>
    </source>
</evidence>
<keyword evidence="8" id="KW-0496">Mitochondrion</keyword>
<dbReference type="GO" id="GO:0008650">
    <property type="term" value="F:rRNA (uridine-2'-O-)-methyltransferase activity"/>
    <property type="evidence" value="ECO:0007669"/>
    <property type="project" value="TreeGrafter"/>
</dbReference>
<reference evidence="17 18" key="1">
    <citation type="journal article" date="2018" name="Nat. Ecol. Evol.">
        <title>Shark genomes provide insights into elasmobranch evolution and the origin of vertebrates.</title>
        <authorList>
            <person name="Hara Y"/>
            <person name="Yamaguchi K"/>
            <person name="Onimaru K"/>
            <person name="Kadota M"/>
            <person name="Koyanagi M"/>
            <person name="Keeley SD"/>
            <person name="Tatsumi K"/>
            <person name="Tanaka K"/>
            <person name="Motone F"/>
            <person name="Kageyama Y"/>
            <person name="Nozu R"/>
            <person name="Adachi N"/>
            <person name="Nishimura O"/>
            <person name="Nakagawa R"/>
            <person name="Tanegashima C"/>
            <person name="Kiyatake I"/>
            <person name="Matsumoto R"/>
            <person name="Murakumo K"/>
            <person name="Nishida K"/>
            <person name="Terakita A"/>
            <person name="Kuratani S"/>
            <person name="Sato K"/>
            <person name="Hyodo S Kuraku.S."/>
        </authorList>
    </citation>
    <scope>NUCLEOTIDE SEQUENCE [LARGE SCALE GENOMIC DNA]</scope>
</reference>
<accession>A0A401SB65</accession>
<evidence type="ECO:0000256" key="4">
    <source>
        <dbReference type="ARBA" id="ARBA00022603"/>
    </source>
</evidence>
<dbReference type="HAMAP" id="MF_01547">
    <property type="entry name" value="RNA_methyltr_E"/>
    <property type="match status" value="1"/>
</dbReference>
<feature type="active site" description="Proton acceptor" evidence="15">
    <location>
        <position position="204"/>
    </location>
</feature>
<dbReference type="SUPFAM" id="SSF53335">
    <property type="entry name" value="S-adenosyl-L-methionine-dependent methyltransferases"/>
    <property type="match status" value="1"/>
</dbReference>
<evidence type="ECO:0000256" key="11">
    <source>
        <dbReference type="ARBA" id="ARBA00058412"/>
    </source>
</evidence>
<evidence type="ECO:0000256" key="5">
    <source>
        <dbReference type="ARBA" id="ARBA00022679"/>
    </source>
</evidence>
<organism evidence="17 18">
    <name type="scientific">Chiloscyllium punctatum</name>
    <name type="common">Brownbanded bambooshark</name>
    <name type="synonym">Hemiscyllium punctatum</name>
    <dbReference type="NCBI Taxonomy" id="137246"/>
    <lineage>
        <taxon>Eukaryota</taxon>
        <taxon>Metazoa</taxon>
        <taxon>Chordata</taxon>
        <taxon>Craniata</taxon>
        <taxon>Vertebrata</taxon>
        <taxon>Chondrichthyes</taxon>
        <taxon>Elasmobranchii</taxon>
        <taxon>Galeomorphii</taxon>
        <taxon>Galeoidea</taxon>
        <taxon>Orectolobiformes</taxon>
        <taxon>Hemiscylliidae</taxon>
        <taxon>Chiloscyllium</taxon>
    </lineage>
</organism>
<evidence type="ECO:0000256" key="1">
    <source>
        <dbReference type="ARBA" id="ARBA00004173"/>
    </source>
</evidence>
<evidence type="ECO:0000313" key="17">
    <source>
        <dbReference type="EMBL" id="GCC27613.1"/>
    </source>
</evidence>
<dbReference type="Gene3D" id="3.40.50.150">
    <property type="entry name" value="Vaccinia Virus protein VP39"/>
    <property type="match status" value="1"/>
</dbReference>
<name>A0A401SB65_CHIPU</name>
<dbReference type="InterPro" id="IPR029063">
    <property type="entry name" value="SAM-dependent_MTases_sf"/>
</dbReference>
<dbReference type="OrthoDB" id="20105at2759"/>
<evidence type="ECO:0000256" key="7">
    <source>
        <dbReference type="ARBA" id="ARBA00022946"/>
    </source>
</evidence>
<comment type="function">
    <text evidence="11">S-adenosyl-L-methionine-dependent 2'-O-ribose methyltransferase that catalyzes the formation of 2'-O-methyluridine at position 1369 (Um1369) in the 16S mitochondrial large subunit ribosomal RNA (mtLSU rRNA), a universally conserved modification in the peptidyl transferase domain of the mtLSU rRNA. This activity may require prior 2'-O-methylguanosine modification at position 1370 (Gm1370) by MRM3. Essential for late-stage assembly of mtLSU required for efficient translation of mitochondrial DNA encoded proteins; methyltransferase activity is not required for this function. Essential for mitochondrial respiratory function.</text>
</comment>